<keyword evidence="2" id="KW-1185">Reference proteome</keyword>
<accession>A0ABS7HMV2</accession>
<evidence type="ECO:0000313" key="2">
    <source>
        <dbReference type="Proteomes" id="UP001196843"/>
    </source>
</evidence>
<reference evidence="1 2" key="1">
    <citation type="journal article" date="2021" name="MBio">
        <title>Poor Competitiveness of Bradyrhizobium in Pigeon Pea Root Colonization in Indian Soils.</title>
        <authorList>
            <person name="Chalasani D."/>
            <person name="Basu A."/>
            <person name="Pullabhotla S.V.S.R.N."/>
            <person name="Jorrin B."/>
            <person name="Neal A.L."/>
            <person name="Poole P.S."/>
            <person name="Podile A.R."/>
            <person name="Tkacz A."/>
        </authorList>
    </citation>
    <scope>NUCLEOTIDE SEQUENCE [LARGE SCALE GENOMIC DNA]</scope>
    <source>
        <strain evidence="1 2">HU14</strain>
    </source>
</reference>
<dbReference type="EMBL" id="JAEUAW010000007">
    <property type="protein sequence ID" value="MBW9094251.1"/>
    <property type="molecule type" value="Genomic_DNA"/>
</dbReference>
<dbReference type="Proteomes" id="UP001196843">
    <property type="component" value="Unassembled WGS sequence"/>
</dbReference>
<name>A0ABS7HMV2_9MICO</name>
<gene>
    <name evidence="1" type="ORF">JNB62_11200</name>
</gene>
<comment type="caution">
    <text evidence="1">The sequence shown here is derived from an EMBL/GenBank/DDBJ whole genome shotgun (WGS) entry which is preliminary data.</text>
</comment>
<sequence length="196" mass="22082">MVITVEDRPHALLELLWVREACGLRVAGEDLPPQLVDTPRSVDGVTEATRSEWQAAWPRVWRAAAVHAGRDDSPQLMERLQATANGSPERVFLLHELFGPSWREEFGDDVFDDSYRAWEQRGIDWHMGTIQERLQDSPEHRDVEALTAAWNRGLTKVVTIPCQGEFSRAVSPTALLMTDATRADSDAYRRALGSFA</sequence>
<protein>
    <submittedName>
        <fullName evidence="1">Uncharacterized protein</fullName>
    </submittedName>
</protein>
<proteinExistence type="predicted"/>
<evidence type="ECO:0000313" key="1">
    <source>
        <dbReference type="EMBL" id="MBW9094251.1"/>
    </source>
</evidence>
<organism evidence="1 2">
    <name type="scientific">Microbacterium jejuense</name>
    <dbReference type="NCBI Taxonomy" id="1263637"/>
    <lineage>
        <taxon>Bacteria</taxon>
        <taxon>Bacillati</taxon>
        <taxon>Actinomycetota</taxon>
        <taxon>Actinomycetes</taxon>
        <taxon>Micrococcales</taxon>
        <taxon>Microbacteriaceae</taxon>
        <taxon>Microbacterium</taxon>
    </lineage>
</organism>